<dbReference type="PROSITE" id="PS51635">
    <property type="entry name" value="PNPLA"/>
    <property type="match status" value="1"/>
</dbReference>
<reference evidence="7" key="1">
    <citation type="journal article" date="2017" name="Genome Biol.">
        <title>Comparative genomics reveals high biological diversity and specific adaptations in the industrially and medically important fungal genus Aspergillus.</title>
        <authorList>
            <person name="de Vries R.P."/>
            <person name="Riley R."/>
            <person name="Wiebenga A."/>
            <person name="Aguilar-Osorio G."/>
            <person name="Amillis S."/>
            <person name="Uchima C.A."/>
            <person name="Anderluh G."/>
            <person name="Asadollahi M."/>
            <person name="Askin M."/>
            <person name="Barry K."/>
            <person name="Battaglia E."/>
            <person name="Bayram O."/>
            <person name="Benocci T."/>
            <person name="Braus-Stromeyer S.A."/>
            <person name="Caldana C."/>
            <person name="Canovas D."/>
            <person name="Cerqueira G.C."/>
            <person name="Chen F."/>
            <person name="Chen W."/>
            <person name="Choi C."/>
            <person name="Clum A."/>
            <person name="Dos Santos R.A."/>
            <person name="Damasio A.R."/>
            <person name="Diallinas G."/>
            <person name="Emri T."/>
            <person name="Fekete E."/>
            <person name="Flipphi M."/>
            <person name="Freyberg S."/>
            <person name="Gallo A."/>
            <person name="Gournas C."/>
            <person name="Habgood R."/>
            <person name="Hainaut M."/>
            <person name="Harispe M.L."/>
            <person name="Henrissat B."/>
            <person name="Hilden K.S."/>
            <person name="Hope R."/>
            <person name="Hossain A."/>
            <person name="Karabika E."/>
            <person name="Karaffa L."/>
            <person name="Karanyi Z."/>
            <person name="Krasevec N."/>
            <person name="Kuo A."/>
            <person name="Kusch H."/>
            <person name="LaButti K."/>
            <person name="Lagendijk E.L."/>
            <person name="Lapidus A."/>
            <person name="Levasseur A."/>
            <person name="Lindquist E."/>
            <person name="Lipzen A."/>
            <person name="Logrieco A.F."/>
            <person name="MacCabe A."/>
            <person name="Maekelae M.R."/>
            <person name="Malavazi I."/>
            <person name="Melin P."/>
            <person name="Meyer V."/>
            <person name="Mielnichuk N."/>
            <person name="Miskei M."/>
            <person name="Molnar A.P."/>
            <person name="Mule G."/>
            <person name="Ngan C.Y."/>
            <person name="Orejas M."/>
            <person name="Orosz E."/>
            <person name="Ouedraogo J.P."/>
            <person name="Overkamp K.M."/>
            <person name="Park H.-S."/>
            <person name="Perrone G."/>
            <person name="Piumi F."/>
            <person name="Punt P.J."/>
            <person name="Ram A.F."/>
            <person name="Ramon A."/>
            <person name="Rauscher S."/>
            <person name="Record E."/>
            <person name="Riano-Pachon D.M."/>
            <person name="Robert V."/>
            <person name="Roehrig J."/>
            <person name="Ruller R."/>
            <person name="Salamov A."/>
            <person name="Salih N.S."/>
            <person name="Samson R.A."/>
            <person name="Sandor E."/>
            <person name="Sanguinetti M."/>
            <person name="Schuetze T."/>
            <person name="Sepcic K."/>
            <person name="Shelest E."/>
            <person name="Sherlock G."/>
            <person name="Sophianopoulou V."/>
            <person name="Squina F.M."/>
            <person name="Sun H."/>
            <person name="Susca A."/>
            <person name="Todd R.B."/>
            <person name="Tsang A."/>
            <person name="Unkles S.E."/>
            <person name="van de Wiele N."/>
            <person name="van Rossen-Uffink D."/>
            <person name="Oliveira J.V."/>
            <person name="Vesth T.C."/>
            <person name="Visser J."/>
            <person name="Yu J.-H."/>
            <person name="Zhou M."/>
            <person name="Andersen M.R."/>
            <person name="Archer D.B."/>
            <person name="Baker S.E."/>
            <person name="Benoit I."/>
            <person name="Brakhage A.A."/>
            <person name="Braus G.H."/>
            <person name="Fischer R."/>
            <person name="Frisvad J.C."/>
            <person name="Goldman G.H."/>
            <person name="Houbraken J."/>
            <person name="Oakley B."/>
            <person name="Pocsi I."/>
            <person name="Scazzocchio C."/>
            <person name="Seiboth B."/>
            <person name="vanKuyk P.A."/>
            <person name="Wortman J."/>
            <person name="Dyer P.S."/>
            <person name="Grigoriev I.V."/>
        </authorList>
    </citation>
    <scope>NUCLEOTIDE SEQUENCE [LARGE SCALE GENOMIC DNA]</scope>
    <source>
        <strain evidence="7">CBS 516.65</strain>
    </source>
</reference>
<evidence type="ECO:0000256" key="2">
    <source>
        <dbReference type="ARBA" id="ARBA00022963"/>
    </source>
</evidence>
<dbReference type="AlphaFoldDB" id="A0A1L9VR17"/>
<keyword evidence="2" id="KW-0442">Lipid degradation</keyword>
<dbReference type="OrthoDB" id="1658288at2759"/>
<dbReference type="SUPFAM" id="SSF52151">
    <property type="entry name" value="FabD/lysophospholipase-like"/>
    <property type="match status" value="1"/>
</dbReference>
<organism evidence="6 7">
    <name type="scientific">Aspergillus glaucus CBS 516.65</name>
    <dbReference type="NCBI Taxonomy" id="1160497"/>
    <lineage>
        <taxon>Eukaryota</taxon>
        <taxon>Fungi</taxon>
        <taxon>Dikarya</taxon>
        <taxon>Ascomycota</taxon>
        <taxon>Pezizomycotina</taxon>
        <taxon>Eurotiomycetes</taxon>
        <taxon>Eurotiomycetidae</taxon>
        <taxon>Eurotiales</taxon>
        <taxon>Aspergillaceae</taxon>
        <taxon>Aspergillus</taxon>
        <taxon>Aspergillus subgen. Aspergillus</taxon>
    </lineage>
</organism>
<dbReference type="GO" id="GO:0019369">
    <property type="term" value="P:arachidonate metabolic process"/>
    <property type="evidence" value="ECO:0007669"/>
    <property type="project" value="TreeGrafter"/>
</dbReference>
<keyword evidence="1" id="KW-0378">Hydrolase</keyword>
<dbReference type="PANTHER" id="PTHR24185:SF1">
    <property type="entry name" value="CALCIUM-INDEPENDENT PHOSPHOLIPASE A2-GAMMA"/>
    <property type="match status" value="1"/>
</dbReference>
<evidence type="ECO:0000313" key="7">
    <source>
        <dbReference type="Proteomes" id="UP000184300"/>
    </source>
</evidence>
<dbReference type="Gene3D" id="3.40.1090.10">
    <property type="entry name" value="Cytosolic phospholipase A2 catalytic domain"/>
    <property type="match status" value="1"/>
</dbReference>
<name>A0A1L9VR17_ASPGL</name>
<protein>
    <recommendedName>
        <fullName evidence="5">PNPLA domain-containing protein</fullName>
    </recommendedName>
</protein>
<dbReference type="GO" id="GO:0016042">
    <property type="term" value="P:lipid catabolic process"/>
    <property type="evidence" value="ECO:0007669"/>
    <property type="project" value="UniProtKB-KW"/>
</dbReference>
<dbReference type="VEuPathDB" id="FungiDB:ASPGLDRAFT_33254"/>
<feature type="domain" description="PNPLA" evidence="5">
    <location>
        <begin position="139"/>
        <end position="353"/>
    </location>
</feature>
<feature type="short sequence motif" description="GXGXXG" evidence="4">
    <location>
        <begin position="143"/>
        <end position="148"/>
    </location>
</feature>
<evidence type="ECO:0000256" key="3">
    <source>
        <dbReference type="ARBA" id="ARBA00023098"/>
    </source>
</evidence>
<dbReference type="Proteomes" id="UP000184300">
    <property type="component" value="Unassembled WGS sequence"/>
</dbReference>
<dbReference type="GO" id="GO:0016020">
    <property type="term" value="C:membrane"/>
    <property type="evidence" value="ECO:0007669"/>
    <property type="project" value="TreeGrafter"/>
</dbReference>
<dbReference type="InterPro" id="IPR016035">
    <property type="entry name" value="Acyl_Trfase/lysoPLipase"/>
</dbReference>
<dbReference type="GO" id="GO:0046486">
    <property type="term" value="P:glycerolipid metabolic process"/>
    <property type="evidence" value="ECO:0007669"/>
    <property type="project" value="UniProtKB-ARBA"/>
</dbReference>
<dbReference type="PANTHER" id="PTHR24185">
    <property type="entry name" value="CALCIUM-INDEPENDENT PHOSPHOLIPASE A2-GAMMA"/>
    <property type="match status" value="1"/>
</dbReference>
<evidence type="ECO:0000256" key="4">
    <source>
        <dbReference type="PROSITE-ProRule" id="PRU01161"/>
    </source>
</evidence>
<dbReference type="InterPro" id="IPR002641">
    <property type="entry name" value="PNPLA_dom"/>
</dbReference>
<dbReference type="EMBL" id="KV878892">
    <property type="protein sequence ID" value="OJJ86342.1"/>
    <property type="molecule type" value="Genomic_DNA"/>
</dbReference>
<evidence type="ECO:0000259" key="5">
    <source>
        <dbReference type="PROSITE" id="PS51635"/>
    </source>
</evidence>
<evidence type="ECO:0000313" key="6">
    <source>
        <dbReference type="EMBL" id="OJJ86342.1"/>
    </source>
</evidence>
<gene>
    <name evidence="6" type="ORF">ASPGLDRAFT_33254</name>
</gene>
<comment type="caution">
    <text evidence="4">Lacks conserved residue(s) required for the propagation of feature annotation.</text>
</comment>
<dbReference type="STRING" id="1160497.A0A1L9VR17"/>
<dbReference type="RefSeq" id="XP_022403031.1">
    <property type="nucleotide sequence ID" value="XM_022544284.1"/>
</dbReference>
<dbReference type="Pfam" id="PF01734">
    <property type="entry name" value="Patatin"/>
    <property type="match status" value="1"/>
</dbReference>
<keyword evidence="7" id="KW-1185">Reference proteome</keyword>
<proteinExistence type="predicted"/>
<dbReference type="GO" id="GO:0047499">
    <property type="term" value="F:calcium-independent phospholipase A2 activity"/>
    <property type="evidence" value="ECO:0007669"/>
    <property type="project" value="TreeGrafter"/>
</dbReference>
<dbReference type="GeneID" id="34460545"/>
<keyword evidence="3" id="KW-0443">Lipid metabolism</keyword>
<evidence type="ECO:0000256" key="1">
    <source>
        <dbReference type="ARBA" id="ARBA00022801"/>
    </source>
</evidence>
<sequence length="357" mass="39850">MDTTQKFTGWVYFITIMKYAYPIRINGEVFDHSHSFLRLLKAGDVLAVRACVGYPGVYNVAQSEVLKIEIGKRIDSRGSTEFGRDAEGVGGMGKAKIALNVVKHINSDMLDCSYTPWVSDGTFRADYFDSHRDHQLRVLSLDGGGVRGLASLYILKDVMKMVREDMKTKKPYEIFDMIGDTSTGGLIAIMLGRLKMGIYECIYTYKSLVGIIFDVDAWKEWAKDFPGALDCSVYSNEAFEDVIKNLVKKKLGSEDVSLLEGNPACKVLVLAVQENAFNNRGPVFLRSYMHPHEPRDTGNIKIWQAARATSAAPPILFSHKKVLSVYGFTRKTDCFLSIGIGITANSNLLWLNDRLPA</sequence>
<accession>A0A1L9VR17</accession>